<organism evidence="2 3">
    <name type="scientific">Polymorphospora rubra</name>
    <dbReference type="NCBI Taxonomy" id="338584"/>
    <lineage>
        <taxon>Bacteria</taxon>
        <taxon>Bacillati</taxon>
        <taxon>Actinomycetota</taxon>
        <taxon>Actinomycetes</taxon>
        <taxon>Micromonosporales</taxon>
        <taxon>Micromonosporaceae</taxon>
        <taxon>Polymorphospora</taxon>
    </lineage>
</organism>
<protein>
    <recommendedName>
        <fullName evidence="1">DUF5926 domain-containing protein</fullName>
    </recommendedName>
</protein>
<dbReference type="Pfam" id="PF19348">
    <property type="entry name" value="DUF5926"/>
    <property type="match status" value="1"/>
</dbReference>
<proteinExistence type="predicted"/>
<dbReference type="EMBL" id="AP023359">
    <property type="protein sequence ID" value="BCJ65571.1"/>
    <property type="molecule type" value="Genomic_DNA"/>
</dbReference>
<dbReference type="Proteomes" id="UP000680866">
    <property type="component" value="Chromosome"/>
</dbReference>
<keyword evidence="3" id="KW-1185">Reference proteome</keyword>
<evidence type="ECO:0000313" key="2">
    <source>
        <dbReference type="EMBL" id="BCJ65571.1"/>
    </source>
</evidence>
<reference evidence="2" key="1">
    <citation type="submission" date="2020-08" db="EMBL/GenBank/DDBJ databases">
        <title>Whole genome shotgun sequence of Polymorphospora rubra NBRC 101157.</title>
        <authorList>
            <person name="Komaki H."/>
            <person name="Tamura T."/>
        </authorList>
    </citation>
    <scope>NUCLEOTIDE SEQUENCE</scope>
    <source>
        <strain evidence="2">NBRC 101157</strain>
    </source>
</reference>
<gene>
    <name evidence="2" type="ORF">Prubr_25920</name>
</gene>
<evidence type="ECO:0000259" key="1">
    <source>
        <dbReference type="Pfam" id="PF19348"/>
    </source>
</evidence>
<accession>A0A810MWJ7</accession>
<sequence>MPAASAPLTLAPDLVERFGDRPVTLATVLPMAWPAMTKPDGRIFVGLQRHVQSGDVSRDLAVAILCALQTTPGGTVSVPALPGAGPRLQDVLVDGPLDVTMHDGFEFWLDDDAADDPNVKASLERANASIYPTVRLAAAPAAYWCRVPDKGHVRWVLPDQEDAALAALSRLSAAGELLLGSGTKFAGMFRAHGLLVPVWDIPGEPEAAEWEAPLAEFAKRYEEALADTEPLDAAARRARQGLLGRQLTLR</sequence>
<evidence type="ECO:0000313" key="3">
    <source>
        <dbReference type="Proteomes" id="UP000680866"/>
    </source>
</evidence>
<dbReference type="InterPro" id="IPR045970">
    <property type="entry name" value="DUF5926"/>
</dbReference>
<dbReference type="KEGG" id="pry:Prubr_25920"/>
<name>A0A810MWJ7_9ACTN</name>
<dbReference type="AlphaFoldDB" id="A0A810MWJ7"/>
<feature type="domain" description="DUF5926" evidence="1">
    <location>
        <begin position="1"/>
        <end position="250"/>
    </location>
</feature>